<protein>
    <submittedName>
        <fullName evidence="2">DUF4031 domain-containing protein</fullName>
    </submittedName>
</protein>
<dbReference type="PANTHER" id="PTHR21174">
    <property type="match status" value="1"/>
</dbReference>
<organism evidence="2 3">
    <name type="scientific">Dermacoccus abyssi</name>
    <dbReference type="NCBI Taxonomy" id="322596"/>
    <lineage>
        <taxon>Bacteria</taxon>
        <taxon>Bacillati</taxon>
        <taxon>Actinomycetota</taxon>
        <taxon>Actinomycetes</taxon>
        <taxon>Micrococcales</taxon>
        <taxon>Dermacoccaceae</taxon>
        <taxon>Dermacoccus</taxon>
    </lineage>
</organism>
<dbReference type="InterPro" id="IPR009218">
    <property type="entry name" value="HD_phosphohydro"/>
</dbReference>
<dbReference type="InterPro" id="IPR025109">
    <property type="entry name" value="DUF4031"/>
</dbReference>
<dbReference type="PANTHER" id="PTHR21174:SF0">
    <property type="entry name" value="HD PHOSPHOHYDROLASE FAMILY PROTEIN-RELATED"/>
    <property type="match status" value="1"/>
</dbReference>
<name>A0ABX5Z6U0_9MICO</name>
<feature type="domain" description="DUF4031" evidence="1">
    <location>
        <begin position="3"/>
        <end position="76"/>
    </location>
</feature>
<proteinExistence type="predicted"/>
<evidence type="ECO:0000313" key="3">
    <source>
        <dbReference type="Proteomes" id="UP000323565"/>
    </source>
</evidence>
<reference evidence="2 3" key="1">
    <citation type="submission" date="2019-08" db="EMBL/GenBank/DDBJ databases">
        <title>Dermacoccus abyssi strain HZAU 226, whole genome Nanopore sequencing project.</title>
        <authorList>
            <person name="Guo A."/>
            <person name="Zhang X."/>
            <person name="Ruan Y."/>
            <person name="Liu W."/>
            <person name="Chen Q."/>
            <person name="Gu L."/>
        </authorList>
    </citation>
    <scope>NUCLEOTIDE SEQUENCE [LARGE SCALE GENOMIC DNA]</scope>
    <source>
        <strain evidence="2 3">HZAU 226</strain>
    </source>
</reference>
<dbReference type="EMBL" id="CP043031">
    <property type="protein sequence ID" value="QEH92571.1"/>
    <property type="molecule type" value="Genomic_DNA"/>
</dbReference>
<keyword evidence="3" id="KW-1185">Reference proteome</keyword>
<accession>A0ABX5Z6U0</accession>
<evidence type="ECO:0000259" key="1">
    <source>
        <dbReference type="Pfam" id="PF13223"/>
    </source>
</evidence>
<gene>
    <name evidence="2" type="ORF">FV141_02715</name>
</gene>
<dbReference type="SUPFAM" id="SSF109604">
    <property type="entry name" value="HD-domain/PDEase-like"/>
    <property type="match status" value="1"/>
</dbReference>
<sequence length="295" mass="32966">MAILIDPPRWPAWGTIFSHLVSDSSLEELHEFAAANGVPRAAFDHDHYDVPERMYDALVAAGAEAVRETELIRRLIKGGMRVRATERTPKRRAATTRARDAWPKLLPGAPQVGADLIERWSEPHRHYHDVRHLVGTLDALTRLGCDDRSVLLAAWFHDAVYDGAPGQDEEASAQLAREQLTPLLPADEVAEVERLVRLTITHDPADGDERGALLSDADLAVLGANAGRYDVYARDVRLDFDHLDDATFRAGRIEVLEGLLRAKRLFRTELGHDLWEDAARANLERELASLHRHSA</sequence>
<dbReference type="Gene3D" id="1.10.3210.10">
    <property type="entry name" value="Hypothetical protein af1432"/>
    <property type="match status" value="1"/>
</dbReference>
<dbReference type="Pfam" id="PF13223">
    <property type="entry name" value="DUF4031"/>
    <property type="match status" value="1"/>
</dbReference>
<dbReference type="Proteomes" id="UP000323565">
    <property type="component" value="Chromosome"/>
</dbReference>
<evidence type="ECO:0000313" key="2">
    <source>
        <dbReference type="EMBL" id="QEH92571.1"/>
    </source>
</evidence>